<dbReference type="PANTHER" id="PTHR44259">
    <property type="entry name" value="OS07G0183000 PROTEIN-RELATED"/>
    <property type="match status" value="1"/>
</dbReference>
<name>A0A2G5D6C1_AQUCA</name>
<dbReference type="STRING" id="218851.A0A2G5D6C1"/>
<dbReference type="Pfam" id="PF03478">
    <property type="entry name" value="Beta-prop_KIB1-4"/>
    <property type="match status" value="1"/>
</dbReference>
<keyword evidence="3" id="KW-1185">Reference proteome</keyword>
<reference evidence="2 3" key="1">
    <citation type="submission" date="2017-09" db="EMBL/GenBank/DDBJ databases">
        <title>WGS assembly of Aquilegia coerulea Goldsmith.</title>
        <authorList>
            <person name="Hodges S."/>
            <person name="Kramer E."/>
            <person name="Nordborg M."/>
            <person name="Tomkins J."/>
            <person name="Borevitz J."/>
            <person name="Derieg N."/>
            <person name="Yan J."/>
            <person name="Mihaltcheva S."/>
            <person name="Hayes R.D."/>
            <person name="Rokhsar D."/>
        </authorList>
    </citation>
    <scope>NUCLEOTIDE SEQUENCE [LARGE SCALE GENOMIC DNA]</scope>
    <source>
        <strain evidence="3">cv. Goldsmith</strain>
    </source>
</reference>
<dbReference type="InterPro" id="IPR005174">
    <property type="entry name" value="KIB1-4_b-propeller"/>
</dbReference>
<feature type="domain" description="KIB1-4 beta-propeller" evidence="1">
    <location>
        <begin position="21"/>
        <end position="286"/>
    </location>
</feature>
<dbReference type="Proteomes" id="UP000230069">
    <property type="component" value="Unassembled WGS sequence"/>
</dbReference>
<dbReference type="AlphaFoldDB" id="A0A2G5D6C1"/>
<organism evidence="2 3">
    <name type="scientific">Aquilegia coerulea</name>
    <name type="common">Rocky mountain columbine</name>
    <dbReference type="NCBI Taxonomy" id="218851"/>
    <lineage>
        <taxon>Eukaryota</taxon>
        <taxon>Viridiplantae</taxon>
        <taxon>Streptophyta</taxon>
        <taxon>Embryophyta</taxon>
        <taxon>Tracheophyta</taxon>
        <taxon>Spermatophyta</taxon>
        <taxon>Magnoliopsida</taxon>
        <taxon>Ranunculales</taxon>
        <taxon>Ranunculaceae</taxon>
        <taxon>Thalictroideae</taxon>
        <taxon>Aquilegia</taxon>
    </lineage>
</organism>
<gene>
    <name evidence="2" type="ORF">AQUCO_02700323v1</name>
</gene>
<accession>A0A2G5D6C1</accession>
<proteinExistence type="predicted"/>
<dbReference type="InterPro" id="IPR050942">
    <property type="entry name" value="F-box_BR-signaling"/>
</dbReference>
<evidence type="ECO:0000313" key="2">
    <source>
        <dbReference type="EMBL" id="PIA39066.1"/>
    </source>
</evidence>
<evidence type="ECO:0000259" key="1">
    <source>
        <dbReference type="Pfam" id="PF03478"/>
    </source>
</evidence>
<dbReference type="OrthoDB" id="642536at2759"/>
<dbReference type="InParanoid" id="A0A2G5D6C1"/>
<sequence>MEVFFSSCGNIRNHISEVLGKRERCWGSPHGWLVLLNEEDTLFNLKNPMTGAKIELPLTVSRSLTQNHSQDLTWNMLSCLFDFYVAKAVLFANPSASTDYIVMVIMENGPCGLAFFQSGTEVWTLIMQAKQIVFHDVVCFQGKFYAVDEDGNVYICNLGASPDVVKVADPPEELRGSEANERYLVESLKELLLVYRYRIRIGNTVFELTNDFTVYKLDLSELKWSKVNEIGDQVLFLGRNCSFSLSARNYPSCRENSIYFSFNQRYALDYTDNQGHRRGHDAGIFNLHNQRIAPLNDTYPKPFCTRYMLSPPVWVTISL</sequence>
<protein>
    <recommendedName>
        <fullName evidence="1">KIB1-4 beta-propeller domain-containing protein</fullName>
    </recommendedName>
</protein>
<evidence type="ECO:0000313" key="3">
    <source>
        <dbReference type="Proteomes" id="UP000230069"/>
    </source>
</evidence>
<dbReference type="EMBL" id="KZ305044">
    <property type="protein sequence ID" value="PIA39066.1"/>
    <property type="molecule type" value="Genomic_DNA"/>
</dbReference>